<reference evidence="2 3" key="1">
    <citation type="submission" date="2014-06" db="EMBL/GenBank/DDBJ databases">
        <title>Evolutionary Origins and Diversification of the Mycorrhizal Mutualists.</title>
        <authorList>
            <consortium name="DOE Joint Genome Institute"/>
            <consortium name="Mycorrhizal Genomics Consortium"/>
            <person name="Kohler A."/>
            <person name="Kuo A."/>
            <person name="Nagy L.G."/>
            <person name="Floudas D."/>
            <person name="Copeland A."/>
            <person name="Barry K.W."/>
            <person name="Cichocki N."/>
            <person name="Veneault-Fourrey C."/>
            <person name="LaButti K."/>
            <person name="Lindquist E.A."/>
            <person name="Lipzen A."/>
            <person name="Lundell T."/>
            <person name="Morin E."/>
            <person name="Murat C."/>
            <person name="Riley R."/>
            <person name="Ohm R."/>
            <person name="Sun H."/>
            <person name="Tunlid A."/>
            <person name="Henrissat B."/>
            <person name="Grigoriev I.V."/>
            <person name="Hibbett D.S."/>
            <person name="Martin F."/>
        </authorList>
    </citation>
    <scope>NUCLEOTIDE SEQUENCE [LARGE SCALE GENOMIC DNA]</scope>
    <source>
        <strain evidence="2 3">SS14</strain>
    </source>
</reference>
<evidence type="ECO:0000256" key="1">
    <source>
        <dbReference type="SAM" id="MobiDB-lite"/>
    </source>
</evidence>
<feature type="region of interest" description="Disordered" evidence="1">
    <location>
        <begin position="77"/>
        <end position="113"/>
    </location>
</feature>
<accession>A0A0C9VAK5</accession>
<name>A0A0C9VAK5_SPHS4</name>
<protein>
    <submittedName>
        <fullName evidence="2">Uncharacterized protein</fullName>
    </submittedName>
</protein>
<evidence type="ECO:0000313" key="3">
    <source>
        <dbReference type="Proteomes" id="UP000054279"/>
    </source>
</evidence>
<gene>
    <name evidence="2" type="ORF">M422DRAFT_258713</name>
</gene>
<feature type="region of interest" description="Disordered" evidence="1">
    <location>
        <begin position="15"/>
        <end position="40"/>
    </location>
</feature>
<keyword evidence="3" id="KW-1185">Reference proteome</keyword>
<proteinExistence type="predicted"/>
<dbReference type="Proteomes" id="UP000054279">
    <property type="component" value="Unassembled WGS sequence"/>
</dbReference>
<feature type="compositionally biased region" description="Basic and acidic residues" evidence="1">
    <location>
        <begin position="93"/>
        <end position="102"/>
    </location>
</feature>
<sequence>MSNCHSCKWVKEPFAPAVGEDGSPQGLTAGELTDPPQMAVDPQWTPEVFMQEHPGDQNARVHGHQIVSMWVQSPIGAAGAAGPSMPRHNLNRAPDESDHISPDEGGTENEDGSFTIRASEVGRLCQEYADLMNLKENGEIILVEAMEATK</sequence>
<dbReference type="HOGENOM" id="CLU_012886_3_0_1"/>
<dbReference type="EMBL" id="KN837159">
    <property type="protein sequence ID" value="KIJ38602.1"/>
    <property type="molecule type" value="Genomic_DNA"/>
</dbReference>
<organism evidence="2 3">
    <name type="scientific">Sphaerobolus stellatus (strain SS14)</name>
    <dbReference type="NCBI Taxonomy" id="990650"/>
    <lineage>
        <taxon>Eukaryota</taxon>
        <taxon>Fungi</taxon>
        <taxon>Dikarya</taxon>
        <taxon>Basidiomycota</taxon>
        <taxon>Agaricomycotina</taxon>
        <taxon>Agaricomycetes</taxon>
        <taxon>Phallomycetidae</taxon>
        <taxon>Geastrales</taxon>
        <taxon>Sphaerobolaceae</taxon>
        <taxon>Sphaerobolus</taxon>
    </lineage>
</organism>
<evidence type="ECO:0000313" key="2">
    <source>
        <dbReference type="EMBL" id="KIJ38602.1"/>
    </source>
</evidence>
<dbReference type="AlphaFoldDB" id="A0A0C9VAK5"/>